<feature type="transmembrane region" description="Helical" evidence="1">
    <location>
        <begin position="129"/>
        <end position="151"/>
    </location>
</feature>
<dbReference type="STRING" id="760192.Halhy_4984"/>
<evidence type="ECO:0000313" key="2">
    <source>
        <dbReference type="EMBL" id="AEE52812.1"/>
    </source>
</evidence>
<dbReference type="AlphaFoldDB" id="F4L180"/>
<dbReference type="EMBL" id="CP002691">
    <property type="protein sequence ID" value="AEE52812.1"/>
    <property type="molecule type" value="Genomic_DNA"/>
</dbReference>
<name>F4L180_HALH1</name>
<feature type="transmembrane region" description="Helical" evidence="1">
    <location>
        <begin position="55"/>
        <end position="79"/>
    </location>
</feature>
<dbReference type="OrthoDB" id="954558at2"/>
<dbReference type="HOGENOM" id="CLU_1633102_0_0_10"/>
<evidence type="ECO:0000256" key="1">
    <source>
        <dbReference type="SAM" id="Phobius"/>
    </source>
</evidence>
<sequence>MTNKNKVSTVVFSVYILLAFYVFGGGIVNSLVAYRTWRAVGANEFPKFHQIDSTLIIPLFVVFFFLSFIPQILLFWFRPMVIPKWLVLLALFFNLITLVSTITIQIPIQVELDKKFSLELIERLISTDFIYRRIPMLLMAIINFIMLYKVVNHSNNQPNPST</sequence>
<evidence type="ECO:0000313" key="3">
    <source>
        <dbReference type="Proteomes" id="UP000008461"/>
    </source>
</evidence>
<feature type="transmembrane region" description="Helical" evidence="1">
    <location>
        <begin position="85"/>
        <end position="108"/>
    </location>
</feature>
<accession>F4L180</accession>
<keyword evidence="1" id="KW-0472">Membrane</keyword>
<reference evidence="2 3" key="1">
    <citation type="journal article" date="2011" name="Stand. Genomic Sci.">
        <title>Complete genome sequence of Haliscomenobacter hydrossis type strain (O).</title>
        <authorList>
            <consortium name="US DOE Joint Genome Institute (JGI-PGF)"/>
            <person name="Daligault H."/>
            <person name="Lapidus A."/>
            <person name="Zeytun A."/>
            <person name="Nolan M."/>
            <person name="Lucas S."/>
            <person name="Del Rio T.G."/>
            <person name="Tice H."/>
            <person name="Cheng J.F."/>
            <person name="Tapia R."/>
            <person name="Han C."/>
            <person name="Goodwin L."/>
            <person name="Pitluck S."/>
            <person name="Liolios K."/>
            <person name="Pagani I."/>
            <person name="Ivanova N."/>
            <person name="Huntemann M."/>
            <person name="Mavromatis K."/>
            <person name="Mikhailova N."/>
            <person name="Pati A."/>
            <person name="Chen A."/>
            <person name="Palaniappan K."/>
            <person name="Land M."/>
            <person name="Hauser L."/>
            <person name="Brambilla E.M."/>
            <person name="Rohde M."/>
            <person name="Verbarg S."/>
            <person name="Goker M."/>
            <person name="Bristow J."/>
            <person name="Eisen J.A."/>
            <person name="Markowitz V."/>
            <person name="Hugenholtz P."/>
            <person name="Kyrpides N.C."/>
            <person name="Klenk H.P."/>
            <person name="Woyke T."/>
        </authorList>
    </citation>
    <scope>NUCLEOTIDE SEQUENCE [LARGE SCALE GENOMIC DNA]</scope>
    <source>
        <strain evidence="3">ATCC 27775 / DSM 1100 / LMG 10767 / O</strain>
    </source>
</reference>
<keyword evidence="3" id="KW-1185">Reference proteome</keyword>
<dbReference type="eggNOG" id="ENOG5033GV2">
    <property type="taxonomic scope" value="Bacteria"/>
</dbReference>
<keyword evidence="1" id="KW-0812">Transmembrane</keyword>
<gene>
    <name evidence="2" type="ordered locus">Halhy_4984</name>
</gene>
<reference key="2">
    <citation type="submission" date="2011-04" db="EMBL/GenBank/DDBJ databases">
        <title>Complete sequence of chromosome of Haliscomenobacter hydrossis DSM 1100.</title>
        <authorList>
            <consortium name="US DOE Joint Genome Institute (JGI-PGF)"/>
            <person name="Lucas S."/>
            <person name="Han J."/>
            <person name="Lapidus A."/>
            <person name="Bruce D."/>
            <person name="Goodwin L."/>
            <person name="Pitluck S."/>
            <person name="Peters L."/>
            <person name="Kyrpides N."/>
            <person name="Mavromatis K."/>
            <person name="Ivanova N."/>
            <person name="Ovchinnikova G."/>
            <person name="Pagani I."/>
            <person name="Daligault H."/>
            <person name="Detter J.C."/>
            <person name="Han C."/>
            <person name="Land M."/>
            <person name="Hauser L."/>
            <person name="Markowitz V."/>
            <person name="Cheng J.-F."/>
            <person name="Hugenholtz P."/>
            <person name="Woyke T."/>
            <person name="Wu D."/>
            <person name="Verbarg S."/>
            <person name="Frueling A."/>
            <person name="Brambilla E."/>
            <person name="Klenk H.-P."/>
            <person name="Eisen J.A."/>
        </authorList>
    </citation>
    <scope>NUCLEOTIDE SEQUENCE</scope>
    <source>
        <strain>DSM 1100</strain>
    </source>
</reference>
<feature type="transmembrane region" description="Helical" evidence="1">
    <location>
        <begin position="12"/>
        <end position="34"/>
    </location>
</feature>
<proteinExistence type="predicted"/>
<dbReference type="RefSeq" id="WP_013767347.1">
    <property type="nucleotide sequence ID" value="NC_015510.1"/>
</dbReference>
<organism evidence="2 3">
    <name type="scientific">Haliscomenobacter hydrossis (strain ATCC 27775 / DSM 1100 / LMG 10767 / O)</name>
    <dbReference type="NCBI Taxonomy" id="760192"/>
    <lineage>
        <taxon>Bacteria</taxon>
        <taxon>Pseudomonadati</taxon>
        <taxon>Bacteroidota</taxon>
        <taxon>Saprospiria</taxon>
        <taxon>Saprospirales</taxon>
        <taxon>Haliscomenobacteraceae</taxon>
        <taxon>Haliscomenobacter</taxon>
    </lineage>
</organism>
<dbReference type="Proteomes" id="UP000008461">
    <property type="component" value="Chromosome"/>
</dbReference>
<dbReference type="KEGG" id="hhy:Halhy_4984"/>
<keyword evidence="1" id="KW-1133">Transmembrane helix</keyword>
<protein>
    <submittedName>
        <fullName evidence="2">Uncharacterized protein</fullName>
    </submittedName>
</protein>